<evidence type="ECO:0000259" key="1">
    <source>
        <dbReference type="Pfam" id="PF01261"/>
    </source>
</evidence>
<dbReference type="RefSeq" id="WP_143940948.1">
    <property type="nucleotide sequence ID" value="NZ_VKLS01000003.1"/>
</dbReference>
<proteinExistence type="predicted"/>
<dbReference type="Pfam" id="PF01261">
    <property type="entry name" value="AP_endonuc_2"/>
    <property type="match status" value="1"/>
</dbReference>
<protein>
    <submittedName>
        <fullName evidence="2">TIM barrel protein</fullName>
    </submittedName>
</protein>
<dbReference type="InterPro" id="IPR013022">
    <property type="entry name" value="Xyl_isomerase-like_TIM-brl"/>
</dbReference>
<feature type="domain" description="Xylose isomerase-like TIM barrel" evidence="1">
    <location>
        <begin position="118"/>
        <end position="241"/>
    </location>
</feature>
<dbReference type="OrthoDB" id="8016886at2"/>
<keyword evidence="3" id="KW-1185">Reference proteome</keyword>
<dbReference type="InterPro" id="IPR036237">
    <property type="entry name" value="Xyl_isomerase-like_sf"/>
</dbReference>
<name>A0A553ZRH4_9ACTN</name>
<evidence type="ECO:0000313" key="2">
    <source>
        <dbReference type="EMBL" id="TSB44078.1"/>
    </source>
</evidence>
<dbReference type="PANTHER" id="PTHR12110">
    <property type="entry name" value="HYDROXYPYRUVATE ISOMERASE"/>
    <property type="match status" value="1"/>
</dbReference>
<reference evidence="2 3" key="1">
    <citation type="submission" date="2019-07" db="EMBL/GenBank/DDBJ databases">
        <title>Draft genome for Streptomyces benahoarensis MZ03-48.</title>
        <authorList>
            <person name="Gonzalez-Pimentel J.L."/>
        </authorList>
    </citation>
    <scope>NUCLEOTIDE SEQUENCE [LARGE SCALE GENOMIC DNA]</scope>
    <source>
        <strain evidence="2 3">MZ03-48</strain>
    </source>
</reference>
<dbReference type="EMBL" id="VKLS01000003">
    <property type="protein sequence ID" value="TSB44078.1"/>
    <property type="molecule type" value="Genomic_DNA"/>
</dbReference>
<evidence type="ECO:0000313" key="3">
    <source>
        <dbReference type="Proteomes" id="UP000320888"/>
    </source>
</evidence>
<sequence length="361" mass="40236">MPHLDAQFRALLSPNLTAAEIGQIPDLTAERARVLIDRIDRVRLFGHAYALLTNLTYGAYGPDDVLDFAREHDLAGICIHVLDGEERSLSRMNDNQLRTFAARTRGYGLALHLEISTTEREPVDEAVRIAGILGVQHIRVYSRYEGKMSQVLSRIEDDLRRLGDLADTHDLHFSFEQHEELRSGEIAQLLRTVGHPRLHAMFDFGNMINACERPMDALAQLAPHILQAHLKGVHVLPEGDGFGHRGVLQGSSEDDLPGARMLFDLLMLGDDEPQVITYALEQENLYYAPAFRHHSEGDDPFIPYRELSTTGLPEGWTLRDLLAAEPGWAVDQVVHVRGLLARMRELAAARLAAADAVAGAR</sequence>
<dbReference type="AlphaFoldDB" id="A0A553ZRH4"/>
<gene>
    <name evidence="2" type="ORF">FNZ23_00825</name>
</gene>
<organism evidence="2 3">
    <name type="scientific">Streptomyces benahoarensis</name>
    <dbReference type="NCBI Taxonomy" id="2595054"/>
    <lineage>
        <taxon>Bacteria</taxon>
        <taxon>Bacillati</taxon>
        <taxon>Actinomycetota</taxon>
        <taxon>Actinomycetes</taxon>
        <taxon>Kitasatosporales</taxon>
        <taxon>Streptomycetaceae</taxon>
        <taxon>Streptomyces</taxon>
    </lineage>
</organism>
<comment type="caution">
    <text evidence="2">The sequence shown here is derived from an EMBL/GenBank/DDBJ whole genome shotgun (WGS) entry which is preliminary data.</text>
</comment>
<dbReference type="SUPFAM" id="SSF51658">
    <property type="entry name" value="Xylose isomerase-like"/>
    <property type="match status" value="1"/>
</dbReference>
<accession>A0A553ZRH4</accession>
<dbReference type="InterPro" id="IPR050312">
    <property type="entry name" value="IolE/XylAMocC-like"/>
</dbReference>
<dbReference type="Gene3D" id="3.20.20.150">
    <property type="entry name" value="Divalent-metal-dependent TIM barrel enzymes"/>
    <property type="match status" value="1"/>
</dbReference>
<dbReference type="Proteomes" id="UP000320888">
    <property type="component" value="Unassembled WGS sequence"/>
</dbReference>
<dbReference type="PANTHER" id="PTHR12110:SF53">
    <property type="entry name" value="BLR5974 PROTEIN"/>
    <property type="match status" value="1"/>
</dbReference>